<dbReference type="EMBL" id="CP151407">
    <property type="protein sequence ID" value="WZJ23312.1"/>
    <property type="molecule type" value="Genomic_DNA"/>
</dbReference>
<gene>
    <name evidence="1" type="ORF">AADV58_18045</name>
</gene>
<keyword evidence="2" id="KW-1185">Reference proteome</keyword>
<accession>A0ABZ2XN48</accession>
<evidence type="ECO:0000313" key="1">
    <source>
        <dbReference type="EMBL" id="WZJ23312.1"/>
    </source>
</evidence>
<reference evidence="1 2" key="1">
    <citation type="submission" date="2024-04" db="EMBL/GenBank/DDBJ databases">
        <title>Dissimilatory iodate-reducing microorganisms contribute to the enrichment of iodine in groundwater.</title>
        <authorList>
            <person name="Jiang Z."/>
        </authorList>
    </citation>
    <scope>NUCLEOTIDE SEQUENCE [LARGE SCALE GENOMIC DNA]</scope>
    <source>
        <strain evidence="1 2">NCP973</strain>
        <plasmid evidence="1 2">unnamed1</plasmid>
    </source>
</reference>
<geneLocation type="plasmid" evidence="1 2">
    <name>unnamed1</name>
</geneLocation>
<organism evidence="1 2">
    <name type="scientific">Azonexus hydrophilus</name>
    <dbReference type="NCBI Taxonomy" id="418702"/>
    <lineage>
        <taxon>Bacteria</taxon>
        <taxon>Pseudomonadati</taxon>
        <taxon>Pseudomonadota</taxon>
        <taxon>Betaproteobacteria</taxon>
        <taxon>Rhodocyclales</taxon>
        <taxon>Azonexaceae</taxon>
        <taxon>Azonexus</taxon>
    </lineage>
</organism>
<dbReference type="RefSeq" id="WP_341744651.1">
    <property type="nucleotide sequence ID" value="NZ_CP151407.1"/>
</dbReference>
<evidence type="ECO:0000313" key="2">
    <source>
        <dbReference type="Proteomes" id="UP001479520"/>
    </source>
</evidence>
<proteinExistence type="predicted"/>
<protein>
    <submittedName>
        <fullName evidence="1">DUF5131 family protein</fullName>
    </submittedName>
</protein>
<name>A0ABZ2XN48_9RHOO</name>
<dbReference type="Pfam" id="PF07505">
    <property type="entry name" value="DUF5131"/>
    <property type="match status" value="1"/>
</dbReference>
<dbReference type="Proteomes" id="UP001479520">
    <property type="component" value="Plasmid unnamed1"/>
</dbReference>
<keyword evidence="1" id="KW-0614">Plasmid</keyword>
<dbReference type="InterPro" id="IPR011101">
    <property type="entry name" value="DUF5131"/>
</dbReference>
<sequence length="248" mass="27209">MTFVIIEDPFRPDVSDAAIDNMFAVVSATPHHAYLITTTNTKRLLMVMQRYQRQPSILEQRCSDLLGTRQNNPVVGFANVAFTYRIHRQNAAAAGMPAFLSAPVSHRILSVCPSEPVHLEGFASEDGRPWGALIREVFVEGTTGPRAKPIHPQWIRNIRAQCRTAQVPFSVIGLGDWIAEDQCTAIQAELAIETALVHVGGGFTVVGDSQREAANGDIKMLKMPASMSKSVGAAKKTQRYDDLLRQVA</sequence>